<evidence type="ECO:0000313" key="1">
    <source>
        <dbReference type="EnsemblPlants" id="QL08p029145:mrna"/>
    </source>
</evidence>
<evidence type="ECO:0000313" key="2">
    <source>
        <dbReference type="Proteomes" id="UP000594261"/>
    </source>
</evidence>
<dbReference type="AlphaFoldDB" id="A0A7N2MBC1"/>
<sequence length="110" mass="12656">MADARVEILIDKATHHWNHSVIDGIFIPEEAELIKSIPLPQQGLDDRLFWPFTQTGTYTIKSGYRFFKSEEEATENPARLTEETDLWRVWIEDVPPLLFPVVLADIAGFT</sequence>
<organism evidence="1 2">
    <name type="scientific">Quercus lobata</name>
    <name type="common">Valley oak</name>
    <dbReference type="NCBI Taxonomy" id="97700"/>
    <lineage>
        <taxon>Eukaryota</taxon>
        <taxon>Viridiplantae</taxon>
        <taxon>Streptophyta</taxon>
        <taxon>Embryophyta</taxon>
        <taxon>Tracheophyta</taxon>
        <taxon>Spermatophyta</taxon>
        <taxon>Magnoliopsida</taxon>
        <taxon>eudicotyledons</taxon>
        <taxon>Gunneridae</taxon>
        <taxon>Pentapetalae</taxon>
        <taxon>rosids</taxon>
        <taxon>fabids</taxon>
        <taxon>Fagales</taxon>
        <taxon>Fagaceae</taxon>
        <taxon>Quercus</taxon>
    </lineage>
</organism>
<reference evidence="1 2" key="1">
    <citation type="journal article" date="2016" name="G3 (Bethesda)">
        <title>First Draft Assembly and Annotation of the Genome of a California Endemic Oak Quercus lobata Nee (Fagaceae).</title>
        <authorList>
            <person name="Sork V.L."/>
            <person name="Fitz-Gibbon S.T."/>
            <person name="Puiu D."/>
            <person name="Crepeau M."/>
            <person name="Gugger P.F."/>
            <person name="Sherman R."/>
            <person name="Stevens K."/>
            <person name="Langley C.H."/>
            <person name="Pellegrini M."/>
            <person name="Salzberg S.L."/>
        </authorList>
    </citation>
    <scope>NUCLEOTIDE SEQUENCE [LARGE SCALE GENOMIC DNA]</scope>
    <source>
        <strain evidence="1 2">cv. SW786</strain>
    </source>
</reference>
<reference evidence="1" key="2">
    <citation type="submission" date="2021-01" db="UniProtKB">
        <authorList>
            <consortium name="EnsemblPlants"/>
        </authorList>
    </citation>
    <scope>IDENTIFICATION</scope>
</reference>
<dbReference type="EnsemblPlants" id="QL08p029145:mrna">
    <property type="protein sequence ID" value="QL08p029145:mrna"/>
    <property type="gene ID" value="QL08p029145"/>
</dbReference>
<dbReference type="Gramene" id="QL08p029145:mrna">
    <property type="protein sequence ID" value="QL08p029145:mrna"/>
    <property type="gene ID" value="QL08p029145"/>
</dbReference>
<dbReference type="EMBL" id="LRBV02000008">
    <property type="status" value="NOT_ANNOTATED_CDS"/>
    <property type="molecule type" value="Genomic_DNA"/>
</dbReference>
<proteinExistence type="predicted"/>
<dbReference type="Proteomes" id="UP000594261">
    <property type="component" value="Chromosome 8"/>
</dbReference>
<dbReference type="InParanoid" id="A0A7N2MBC1"/>
<accession>A0A7N2MBC1</accession>
<protein>
    <submittedName>
        <fullName evidence="1">Uncharacterized protein</fullName>
    </submittedName>
</protein>
<name>A0A7N2MBC1_QUELO</name>
<keyword evidence="2" id="KW-1185">Reference proteome</keyword>